<evidence type="ECO:0000313" key="2">
    <source>
        <dbReference type="Proteomes" id="UP000828390"/>
    </source>
</evidence>
<protein>
    <submittedName>
        <fullName evidence="1">Uncharacterized protein</fullName>
    </submittedName>
</protein>
<proteinExistence type="predicted"/>
<accession>A0A9D4DP68</accession>
<evidence type="ECO:0000313" key="1">
    <source>
        <dbReference type="EMBL" id="KAH3752886.1"/>
    </source>
</evidence>
<keyword evidence="2" id="KW-1185">Reference proteome</keyword>
<reference evidence="1" key="1">
    <citation type="journal article" date="2019" name="bioRxiv">
        <title>The Genome of the Zebra Mussel, Dreissena polymorpha: A Resource for Invasive Species Research.</title>
        <authorList>
            <person name="McCartney M.A."/>
            <person name="Auch B."/>
            <person name="Kono T."/>
            <person name="Mallez S."/>
            <person name="Zhang Y."/>
            <person name="Obille A."/>
            <person name="Becker A."/>
            <person name="Abrahante J.E."/>
            <person name="Garbe J."/>
            <person name="Badalamenti J.P."/>
            <person name="Herman A."/>
            <person name="Mangelson H."/>
            <person name="Liachko I."/>
            <person name="Sullivan S."/>
            <person name="Sone E.D."/>
            <person name="Koren S."/>
            <person name="Silverstein K.A.T."/>
            <person name="Beckman K.B."/>
            <person name="Gohl D.M."/>
        </authorList>
    </citation>
    <scope>NUCLEOTIDE SEQUENCE</scope>
    <source>
        <strain evidence="1">Duluth1</strain>
        <tissue evidence="1">Whole animal</tissue>
    </source>
</reference>
<dbReference type="Proteomes" id="UP000828390">
    <property type="component" value="Unassembled WGS sequence"/>
</dbReference>
<name>A0A9D4DP68_DREPO</name>
<reference evidence="1" key="2">
    <citation type="submission" date="2020-11" db="EMBL/GenBank/DDBJ databases">
        <authorList>
            <person name="McCartney M.A."/>
            <person name="Auch B."/>
            <person name="Kono T."/>
            <person name="Mallez S."/>
            <person name="Becker A."/>
            <person name="Gohl D.M."/>
            <person name="Silverstein K.A.T."/>
            <person name="Koren S."/>
            <person name="Bechman K.B."/>
            <person name="Herman A."/>
            <person name="Abrahante J.E."/>
            <person name="Garbe J."/>
        </authorList>
    </citation>
    <scope>NUCLEOTIDE SEQUENCE</scope>
    <source>
        <strain evidence="1">Duluth1</strain>
        <tissue evidence="1">Whole animal</tissue>
    </source>
</reference>
<organism evidence="1 2">
    <name type="scientific">Dreissena polymorpha</name>
    <name type="common">Zebra mussel</name>
    <name type="synonym">Mytilus polymorpha</name>
    <dbReference type="NCBI Taxonomy" id="45954"/>
    <lineage>
        <taxon>Eukaryota</taxon>
        <taxon>Metazoa</taxon>
        <taxon>Spiralia</taxon>
        <taxon>Lophotrochozoa</taxon>
        <taxon>Mollusca</taxon>
        <taxon>Bivalvia</taxon>
        <taxon>Autobranchia</taxon>
        <taxon>Heteroconchia</taxon>
        <taxon>Euheterodonta</taxon>
        <taxon>Imparidentia</taxon>
        <taxon>Neoheterodontei</taxon>
        <taxon>Myida</taxon>
        <taxon>Dreissenoidea</taxon>
        <taxon>Dreissenidae</taxon>
        <taxon>Dreissena</taxon>
    </lineage>
</organism>
<gene>
    <name evidence="1" type="ORF">DPMN_187512</name>
</gene>
<comment type="caution">
    <text evidence="1">The sequence shown here is derived from an EMBL/GenBank/DDBJ whole genome shotgun (WGS) entry which is preliminary data.</text>
</comment>
<sequence length="109" mass="13004">MVFEVTDPRRPVNKLIRWCSRLQLPEDRSINYKDSVRGYSSQKTGQYITKMVFEVTAPRRLQRWCSRLQLPEDNKDGVRGYSSQKTGQYITKMVFEVTAPRRLQRWCSR</sequence>
<dbReference type="AlphaFoldDB" id="A0A9D4DP68"/>
<dbReference type="EMBL" id="JAIWYP010000010">
    <property type="protein sequence ID" value="KAH3752886.1"/>
    <property type="molecule type" value="Genomic_DNA"/>
</dbReference>